<dbReference type="InterPro" id="IPR013412">
    <property type="entry name" value="CRISPR-assoc_RAMP_Csm3"/>
</dbReference>
<dbReference type="GO" id="GO:0004519">
    <property type="term" value="F:endonuclease activity"/>
    <property type="evidence" value="ECO:0007669"/>
    <property type="project" value="UniProtKB-KW"/>
</dbReference>
<dbReference type="NCBIfam" id="TIGR02582">
    <property type="entry name" value="cas7_TM1809"/>
    <property type="match status" value="1"/>
</dbReference>
<proteinExistence type="inferred from homology"/>
<dbReference type="GO" id="GO:0051607">
    <property type="term" value="P:defense response to virus"/>
    <property type="evidence" value="ECO:0007669"/>
    <property type="project" value="UniProtKB-KW"/>
</dbReference>
<dbReference type="OrthoDB" id="1063910at2"/>
<dbReference type="EMBL" id="LEKT01000072">
    <property type="protein sequence ID" value="KMO85339.1"/>
    <property type="molecule type" value="Genomic_DNA"/>
</dbReference>
<evidence type="ECO:0000256" key="5">
    <source>
        <dbReference type="ARBA" id="ARBA00022801"/>
    </source>
</evidence>
<dbReference type="Proteomes" id="UP000036503">
    <property type="component" value="Unassembled WGS sequence"/>
</dbReference>
<dbReference type="GO" id="GO:0003723">
    <property type="term" value="F:RNA binding"/>
    <property type="evidence" value="ECO:0007669"/>
    <property type="project" value="UniProtKB-KW"/>
</dbReference>
<evidence type="ECO:0000259" key="9">
    <source>
        <dbReference type="Pfam" id="PF03787"/>
    </source>
</evidence>
<evidence type="ECO:0000313" key="11">
    <source>
        <dbReference type="Proteomes" id="UP000036503"/>
    </source>
</evidence>
<organism evidence="10 11">
    <name type="scientific">Megasphaera cerevisiae DSM 20462</name>
    <dbReference type="NCBI Taxonomy" id="1122219"/>
    <lineage>
        <taxon>Bacteria</taxon>
        <taxon>Bacillati</taxon>
        <taxon>Bacillota</taxon>
        <taxon>Negativicutes</taxon>
        <taxon>Veillonellales</taxon>
        <taxon>Veillonellaceae</taxon>
        <taxon>Megasphaera</taxon>
    </lineage>
</organism>
<dbReference type="InterPro" id="IPR052216">
    <property type="entry name" value="CRISPR_Csm3_endoribonuclease"/>
</dbReference>
<evidence type="ECO:0000256" key="4">
    <source>
        <dbReference type="ARBA" id="ARBA00022759"/>
    </source>
</evidence>
<accession>A0A0J6WS42</accession>
<dbReference type="InParanoid" id="A0A0J6WS42"/>
<dbReference type="InterPro" id="IPR005537">
    <property type="entry name" value="RAMP_III_fam"/>
</dbReference>
<evidence type="ECO:0000256" key="1">
    <source>
        <dbReference type="ARBA" id="ARBA00006342"/>
    </source>
</evidence>
<dbReference type="PATRIC" id="fig|1122219.3.peg.3175"/>
<evidence type="ECO:0000256" key="2">
    <source>
        <dbReference type="ARBA" id="ARBA00022150"/>
    </source>
</evidence>
<name>A0A0J6WS42_9FIRM</name>
<evidence type="ECO:0000256" key="8">
    <source>
        <dbReference type="ARBA" id="ARBA00033183"/>
    </source>
</evidence>
<evidence type="ECO:0000256" key="7">
    <source>
        <dbReference type="ARBA" id="ARBA00023118"/>
    </source>
</evidence>
<evidence type="ECO:0000256" key="3">
    <source>
        <dbReference type="ARBA" id="ARBA00022722"/>
    </source>
</evidence>
<dbReference type="PANTHER" id="PTHR35579">
    <property type="entry name" value="CRISPR SYSTEM CMS ENDORIBONUCLEASE CSM3"/>
    <property type="match status" value="1"/>
</dbReference>
<keyword evidence="3" id="KW-0540">Nuclease</keyword>
<feature type="domain" description="CRISPR type III-associated protein" evidence="9">
    <location>
        <begin position="15"/>
        <end position="194"/>
    </location>
</feature>
<keyword evidence="5" id="KW-0378">Hydrolase</keyword>
<keyword evidence="6" id="KW-0694">RNA-binding</keyword>
<evidence type="ECO:0000313" key="10">
    <source>
        <dbReference type="EMBL" id="KMO85339.1"/>
    </source>
</evidence>
<dbReference type="GO" id="GO:0016787">
    <property type="term" value="F:hydrolase activity"/>
    <property type="evidence" value="ECO:0007669"/>
    <property type="project" value="UniProtKB-KW"/>
</dbReference>
<dbReference type="RefSeq" id="WP_048515484.1">
    <property type="nucleotide sequence ID" value="NZ_FUXD01000065.1"/>
</dbReference>
<dbReference type="Pfam" id="PF03787">
    <property type="entry name" value="RAMPs"/>
    <property type="match status" value="1"/>
</dbReference>
<evidence type="ECO:0000256" key="6">
    <source>
        <dbReference type="ARBA" id="ARBA00022884"/>
    </source>
</evidence>
<sequence length="228" mass="25117">MAQEILKGKLKITATLHLQTGLHIGGSSEFAPIGAVDSSVIRDPYSKQPIIPGSSLKGKIRSLLRRNEGTVDSNNESNCLKRLFGAAGDEVLPSRLQFFDIKMTSNSVEELEHLDMDTYLGEIKFENTINAITGAANPRQIERVPAGARFIFQLVYNITDETQINEDMEKLSEGIQLLQWDYLGGSGSRGYGRVVFKDWHVDSFGNAGTKETELAASVQQQLERSVGV</sequence>
<keyword evidence="4" id="KW-0255">Endonuclease</keyword>
<dbReference type="PANTHER" id="PTHR35579:SF3">
    <property type="entry name" value="CRISPR SYSTEM CMS ENDORIBONUCLEASE CSM3"/>
    <property type="match status" value="1"/>
</dbReference>
<keyword evidence="7" id="KW-0051">Antiviral defense</keyword>
<comment type="caution">
    <text evidence="10">The sequence shown here is derived from an EMBL/GenBank/DDBJ whole genome shotgun (WGS) entry which is preliminary data.</text>
</comment>
<gene>
    <name evidence="10" type="ORF">AB840_14100</name>
</gene>
<comment type="similarity">
    <text evidence="1">Belongs to the CRISPR-associated Csm3 family.</text>
</comment>
<keyword evidence="11" id="KW-1185">Reference proteome</keyword>
<reference evidence="10 11" key="1">
    <citation type="submission" date="2015-06" db="EMBL/GenBank/DDBJ databases">
        <title>Draft genome sequence of beer spoilage bacterium Megasphaera cerevisiae type strain 20462.</title>
        <authorList>
            <person name="Kutumbaka K."/>
            <person name="Pasmowitz J."/>
            <person name="Mategko J."/>
            <person name="Reyes D."/>
            <person name="Friedrich A."/>
            <person name="Han S."/>
            <person name="Martens-Habbena W."/>
            <person name="Neal-McKinney J."/>
            <person name="Janagama H.K."/>
            <person name="Nadala C."/>
            <person name="Samadpour M."/>
        </authorList>
    </citation>
    <scope>NUCLEOTIDE SEQUENCE [LARGE SCALE GENOMIC DNA]</scope>
    <source>
        <strain evidence="10 11">DSM 20462</strain>
    </source>
</reference>
<protein>
    <recommendedName>
        <fullName evidence="2">CRISPR system Cms endoribonuclease Csm3</fullName>
    </recommendedName>
    <alternativeName>
        <fullName evidence="8">CRISPR type III A-associated RAMP protein Csm3</fullName>
    </alternativeName>
</protein>
<dbReference type="AlphaFoldDB" id="A0A0J6WS42"/>